<protein>
    <submittedName>
        <fullName evidence="1">Uncharacterized protein</fullName>
    </submittedName>
</protein>
<gene>
    <name evidence="1" type="ORF">LNINA_LOCUS8952</name>
</gene>
<comment type="caution">
    <text evidence="1">The sequence shown here is derived from an EMBL/GenBank/DDBJ whole genome shotgun (WGS) entry which is preliminary data.</text>
</comment>
<proteinExistence type="predicted"/>
<reference evidence="1 2" key="1">
    <citation type="submission" date="2023-11" db="EMBL/GenBank/DDBJ databases">
        <authorList>
            <person name="Okamura Y."/>
        </authorList>
    </citation>
    <scope>NUCLEOTIDE SEQUENCE [LARGE SCALE GENOMIC DNA]</scope>
</reference>
<dbReference type="EMBL" id="CAVLEF010000040">
    <property type="protein sequence ID" value="CAK1549671.1"/>
    <property type="molecule type" value="Genomic_DNA"/>
</dbReference>
<evidence type="ECO:0000313" key="1">
    <source>
        <dbReference type="EMBL" id="CAK1549671.1"/>
    </source>
</evidence>
<dbReference type="Proteomes" id="UP001497472">
    <property type="component" value="Unassembled WGS sequence"/>
</dbReference>
<dbReference type="AlphaFoldDB" id="A0AAV1JLC6"/>
<organism evidence="1 2">
    <name type="scientific">Leptosia nina</name>
    <dbReference type="NCBI Taxonomy" id="320188"/>
    <lineage>
        <taxon>Eukaryota</taxon>
        <taxon>Metazoa</taxon>
        <taxon>Ecdysozoa</taxon>
        <taxon>Arthropoda</taxon>
        <taxon>Hexapoda</taxon>
        <taxon>Insecta</taxon>
        <taxon>Pterygota</taxon>
        <taxon>Neoptera</taxon>
        <taxon>Endopterygota</taxon>
        <taxon>Lepidoptera</taxon>
        <taxon>Glossata</taxon>
        <taxon>Ditrysia</taxon>
        <taxon>Papilionoidea</taxon>
        <taxon>Pieridae</taxon>
        <taxon>Pierinae</taxon>
        <taxon>Leptosia</taxon>
    </lineage>
</organism>
<evidence type="ECO:0000313" key="2">
    <source>
        <dbReference type="Proteomes" id="UP001497472"/>
    </source>
</evidence>
<name>A0AAV1JLC6_9NEOP</name>
<keyword evidence="2" id="KW-1185">Reference proteome</keyword>
<accession>A0AAV1JLC6</accession>
<sequence>MSRSEQRTKWENNDGLVLGVPVNERESRQDKGITKLSLTRSSKCWARSVYGGLVFCLRRDAAVAVATGSACAEGSRSHRPQSCFEYATPVR</sequence>